<evidence type="ECO:0000313" key="3">
    <source>
        <dbReference type="Proteomes" id="UP000076532"/>
    </source>
</evidence>
<dbReference type="OrthoDB" id="3058629at2759"/>
<proteinExistence type="predicted"/>
<feature type="compositionally biased region" description="Basic and acidic residues" evidence="1">
    <location>
        <begin position="89"/>
        <end position="106"/>
    </location>
</feature>
<dbReference type="EMBL" id="KV417829">
    <property type="protein sequence ID" value="KZP05606.1"/>
    <property type="molecule type" value="Genomic_DNA"/>
</dbReference>
<protein>
    <submittedName>
        <fullName evidence="2">Uncharacterized protein</fullName>
    </submittedName>
</protein>
<accession>A0A167W1Z2</accession>
<evidence type="ECO:0000313" key="2">
    <source>
        <dbReference type="EMBL" id="KZP05606.1"/>
    </source>
</evidence>
<dbReference type="Proteomes" id="UP000076532">
    <property type="component" value="Unassembled WGS sequence"/>
</dbReference>
<feature type="compositionally biased region" description="Basic residues" evidence="1">
    <location>
        <begin position="151"/>
        <end position="165"/>
    </location>
</feature>
<dbReference type="AlphaFoldDB" id="A0A167W1Z2"/>
<evidence type="ECO:0000256" key="1">
    <source>
        <dbReference type="SAM" id="MobiDB-lite"/>
    </source>
</evidence>
<gene>
    <name evidence="2" type="ORF">FIBSPDRAFT_348128</name>
</gene>
<organism evidence="2 3">
    <name type="scientific">Athelia psychrophila</name>
    <dbReference type="NCBI Taxonomy" id="1759441"/>
    <lineage>
        <taxon>Eukaryota</taxon>
        <taxon>Fungi</taxon>
        <taxon>Dikarya</taxon>
        <taxon>Basidiomycota</taxon>
        <taxon>Agaricomycotina</taxon>
        <taxon>Agaricomycetes</taxon>
        <taxon>Agaricomycetidae</taxon>
        <taxon>Atheliales</taxon>
        <taxon>Atheliaceae</taxon>
        <taxon>Athelia</taxon>
    </lineage>
</organism>
<keyword evidence="3" id="KW-1185">Reference proteome</keyword>
<feature type="region of interest" description="Disordered" evidence="1">
    <location>
        <begin position="74"/>
        <end position="180"/>
    </location>
</feature>
<sequence>MSRQGLVHVVSDVPGTHRSLSFLQYPLYFAAVQRWLDHPNHHMAIRDVGERTVDPTEYREDVEDYMTVREWYELPQPPQDEVTAAEDESSSKDESEGESEGGREDSLDILDALAEKETKKIKKAKSAETARQNQSHKRNSIASHFNAQKGVKVHTKTRRKSRHKVGPACCGRPSYNAADL</sequence>
<name>A0A167W1Z2_9AGAM</name>
<reference evidence="2 3" key="1">
    <citation type="journal article" date="2016" name="Mol. Biol. Evol.">
        <title>Comparative Genomics of Early-Diverging Mushroom-Forming Fungi Provides Insights into the Origins of Lignocellulose Decay Capabilities.</title>
        <authorList>
            <person name="Nagy L.G."/>
            <person name="Riley R."/>
            <person name="Tritt A."/>
            <person name="Adam C."/>
            <person name="Daum C."/>
            <person name="Floudas D."/>
            <person name="Sun H."/>
            <person name="Yadav J.S."/>
            <person name="Pangilinan J."/>
            <person name="Larsson K.H."/>
            <person name="Matsuura K."/>
            <person name="Barry K."/>
            <person name="Labutti K."/>
            <person name="Kuo R."/>
            <person name="Ohm R.A."/>
            <person name="Bhattacharya S.S."/>
            <person name="Shirouzu T."/>
            <person name="Yoshinaga Y."/>
            <person name="Martin F.M."/>
            <person name="Grigoriev I.V."/>
            <person name="Hibbett D.S."/>
        </authorList>
    </citation>
    <scope>NUCLEOTIDE SEQUENCE [LARGE SCALE GENOMIC DNA]</scope>
    <source>
        <strain evidence="2 3">CBS 109695</strain>
    </source>
</reference>